<reference evidence="8 9" key="1">
    <citation type="submission" date="2017-12" db="EMBL/GenBank/DDBJ databases">
        <title>Sequencing, de novo assembly and annotation of complete genome of a new Thraustochytrid species, strain FCC1311.</title>
        <authorList>
            <person name="Sedici K."/>
            <person name="Godart F."/>
            <person name="Aiese Cigliano R."/>
            <person name="Sanseverino W."/>
            <person name="Barakat M."/>
            <person name="Ortet P."/>
            <person name="Marechal E."/>
            <person name="Cagnac O."/>
            <person name="Amato A."/>
        </authorList>
    </citation>
    <scope>NUCLEOTIDE SEQUENCE [LARGE SCALE GENOMIC DNA]</scope>
</reference>
<dbReference type="InterPro" id="IPR011658">
    <property type="entry name" value="PA14_dom"/>
</dbReference>
<evidence type="ECO:0000313" key="9">
    <source>
        <dbReference type="Proteomes" id="UP000241890"/>
    </source>
</evidence>
<keyword evidence="5" id="KW-0472">Membrane</keyword>
<evidence type="ECO:0000256" key="5">
    <source>
        <dbReference type="SAM" id="Phobius"/>
    </source>
</evidence>
<keyword evidence="2 6" id="KW-0732">Signal</keyword>
<protein>
    <submittedName>
        <fullName evidence="8">Protein psiK</fullName>
    </submittedName>
</protein>
<sequence length="1000" mass="108927">MGGVKRPRAWVVATLVAATALAKDASAQVTSARDSIQYRATVRSFQPFFCTPDLDKDTLLEIYPSALDPTAAVRQFAKWREDDDGGIKEANCPYADELLDGTISGHPDFQPTGDIISYARNRGTLQDETLVNQAGIPKPQYCSDSDACGGCSGSGSNTCKTAGPEAFSSWYNDNARYNKRVGFSLYLYLDGDRDEACATNDFDNDTVCEYFFDSATDDEVEGPDSDNDGFFGPLNAYATGGATPVTQALYPDEESAPVWPVTQYEDNNWPGKKFWFTTEIHTYFKYRGDEYFEFSGDDDVWVFINGQLALDLGGVKSAQDDSINLAKVGASLGLEQGQIYAFDLFHAERQTSASNFAVTTTISESCNVLLSGSTAQAFPETAVASDFFVSQVDFADNGLYLAQQGAPDTPSYAYAESQFNVGTGFKTSFSFTVGSEGQAQGFAFVVHQLERGLVDLPITTMGGLNCRYYTNAMAVVFDMCADRQDAAADCSLQQVRLHYPSSPGERLDLTSSDVRVYDNVTTFVPGTTYTVSIEYLESPDWLEVYINGSLYLRQTDFVIADVLGGGRNAYMGFTSATGSDAADIFLSSWDVDTVELAANMTTYIGSETFDKTGARVDSASGTSSASSLTLTGDGESLVGYSVQARDLCDELIEYGGAPELMQGIWIEVPQQGSDGNWSYANDAARPRLLNATILDHDDGTYSAGLATEETGEFELYFCFGESCGFEITSEIVSRTDGPTADSRRRLVSTLFEDESVGADDMVLATVALAPTAASTVFFRHVEDAVTVEPPDENAGSPSVPDGSSGDGISAKGITTVSVIGGAVGACLLLALVVLVVLRRKWQRDKHYIDEGERYNLERDVAYDKDSEYSALTKLFMASREKLMKLRAERHTSTEMQISTLVQEQRDLQSHLRTEKMRAQIAQAQTENDDSFFARRVSKRMADKRRKQFQADHDQGVPVPKPASGPVAPYHPGASYSTTSRGHRHFYGGDADDDSDDDLDV</sequence>
<dbReference type="InParanoid" id="A0A2R5GMQ8"/>
<dbReference type="OrthoDB" id="441755at2759"/>
<dbReference type="PANTHER" id="PTHR31137">
    <property type="entry name" value="PROTEIN PSIB-RELATED-RELATED"/>
    <property type="match status" value="1"/>
</dbReference>
<feature type="transmembrane region" description="Helical" evidence="5">
    <location>
        <begin position="818"/>
        <end position="837"/>
    </location>
</feature>
<name>A0A2R5GMQ8_9STRA</name>
<comment type="caution">
    <text evidence="8">The sequence shown here is derived from an EMBL/GenBank/DDBJ whole genome shotgun (WGS) entry which is preliminary data.</text>
</comment>
<keyword evidence="5" id="KW-1133">Transmembrane helix</keyword>
<dbReference type="Gene3D" id="2.60.120.200">
    <property type="match status" value="1"/>
</dbReference>
<proteinExistence type="inferred from homology"/>
<dbReference type="InterPro" id="IPR013320">
    <property type="entry name" value="ConA-like_dom_sf"/>
</dbReference>
<feature type="region of interest" description="Disordered" evidence="4">
    <location>
        <begin position="942"/>
        <end position="1000"/>
    </location>
</feature>
<feature type="compositionally biased region" description="Acidic residues" evidence="4">
    <location>
        <begin position="989"/>
        <end position="1000"/>
    </location>
</feature>
<dbReference type="SMART" id="SM00758">
    <property type="entry name" value="PA14"/>
    <property type="match status" value="1"/>
</dbReference>
<feature type="region of interest" description="Disordered" evidence="4">
    <location>
        <begin position="787"/>
        <end position="806"/>
    </location>
</feature>
<evidence type="ECO:0000313" key="8">
    <source>
        <dbReference type="EMBL" id="GBG31018.1"/>
    </source>
</evidence>
<evidence type="ECO:0000256" key="3">
    <source>
        <dbReference type="ARBA" id="ARBA00023180"/>
    </source>
</evidence>
<keyword evidence="5" id="KW-0812">Transmembrane</keyword>
<gene>
    <name evidence="8" type="ORF">FCC1311_072392</name>
</gene>
<dbReference type="InterPro" id="IPR051154">
    <property type="entry name" value="Prespore-cell_inducing_factor"/>
</dbReference>
<dbReference type="AlphaFoldDB" id="A0A2R5GMQ8"/>
<dbReference type="InterPro" id="IPR011874">
    <property type="entry name" value="Fibro_Slime"/>
</dbReference>
<comment type="similarity">
    <text evidence="1">Belongs to the prespore-cell-inducing factor family.</text>
</comment>
<dbReference type="PROSITE" id="PS51820">
    <property type="entry name" value="PA14"/>
    <property type="match status" value="1"/>
</dbReference>
<dbReference type="SUPFAM" id="SSF49899">
    <property type="entry name" value="Concanavalin A-like lectins/glucanases"/>
    <property type="match status" value="1"/>
</dbReference>
<dbReference type="NCBIfam" id="TIGR02148">
    <property type="entry name" value="Fibro_Slime"/>
    <property type="match status" value="1"/>
</dbReference>
<keyword evidence="3" id="KW-0325">Glycoprotein</keyword>
<dbReference type="EMBL" id="BEYU01000087">
    <property type="protein sequence ID" value="GBG31018.1"/>
    <property type="molecule type" value="Genomic_DNA"/>
</dbReference>
<dbReference type="InterPro" id="IPR037524">
    <property type="entry name" value="PA14/GLEYA"/>
</dbReference>
<feature type="domain" description="PA14" evidence="7">
    <location>
        <begin position="228"/>
        <end position="387"/>
    </location>
</feature>
<dbReference type="Pfam" id="PF07691">
    <property type="entry name" value="PA14"/>
    <property type="match status" value="1"/>
</dbReference>
<organism evidence="8 9">
    <name type="scientific">Hondaea fermentalgiana</name>
    <dbReference type="NCBI Taxonomy" id="2315210"/>
    <lineage>
        <taxon>Eukaryota</taxon>
        <taxon>Sar</taxon>
        <taxon>Stramenopiles</taxon>
        <taxon>Bigyra</taxon>
        <taxon>Labyrinthulomycetes</taxon>
        <taxon>Thraustochytrida</taxon>
        <taxon>Thraustochytriidae</taxon>
        <taxon>Hondaea</taxon>
    </lineage>
</organism>
<evidence type="ECO:0000259" key="7">
    <source>
        <dbReference type="PROSITE" id="PS51820"/>
    </source>
</evidence>
<dbReference type="Proteomes" id="UP000241890">
    <property type="component" value="Unassembled WGS sequence"/>
</dbReference>
<feature type="signal peptide" evidence="6">
    <location>
        <begin position="1"/>
        <end position="27"/>
    </location>
</feature>
<keyword evidence="9" id="KW-1185">Reference proteome</keyword>
<feature type="compositionally biased region" description="Low complexity" evidence="4">
    <location>
        <begin position="795"/>
        <end position="806"/>
    </location>
</feature>
<evidence type="ECO:0000256" key="6">
    <source>
        <dbReference type="SAM" id="SignalP"/>
    </source>
</evidence>
<feature type="chain" id="PRO_5015362121" evidence="6">
    <location>
        <begin position="28"/>
        <end position="1000"/>
    </location>
</feature>
<evidence type="ECO:0000256" key="2">
    <source>
        <dbReference type="ARBA" id="ARBA00022729"/>
    </source>
</evidence>
<evidence type="ECO:0000256" key="1">
    <source>
        <dbReference type="ARBA" id="ARBA00008709"/>
    </source>
</evidence>
<evidence type="ECO:0000256" key="4">
    <source>
        <dbReference type="SAM" id="MobiDB-lite"/>
    </source>
</evidence>
<dbReference type="GO" id="GO:0005576">
    <property type="term" value="C:extracellular region"/>
    <property type="evidence" value="ECO:0007669"/>
    <property type="project" value="TreeGrafter"/>
</dbReference>
<accession>A0A2R5GMQ8</accession>